<evidence type="ECO:0000313" key="1">
    <source>
        <dbReference type="EMBL" id="KAL3352471.1"/>
    </source>
</evidence>
<accession>A0ABD2T8S5</accession>
<feature type="non-terminal residue" evidence="1">
    <location>
        <position position="1"/>
    </location>
</feature>
<protein>
    <submittedName>
        <fullName evidence="1">Uncharacterized protein</fullName>
    </submittedName>
</protein>
<gene>
    <name evidence="1" type="ORF">AABB24_020462</name>
</gene>
<dbReference type="EMBL" id="JBJKTR010000012">
    <property type="protein sequence ID" value="KAL3352469.1"/>
    <property type="molecule type" value="Genomic_DNA"/>
</dbReference>
<sequence length="136" mass="15472">FDRTDQIKYQSFSSFPKLYNPYRPLIFQLPKFLLPQAFHPFPRSCQRKRLWTAGKQEHPAVSSIISTPIASQLLPLPQAFSIPMPRHSFVPSSSAMNRRKSTISGGIFLYVSSIIPFPTKGDTLCRLYLILTASKI</sequence>
<evidence type="ECO:0000313" key="2">
    <source>
        <dbReference type="Proteomes" id="UP001627284"/>
    </source>
</evidence>
<proteinExistence type="predicted"/>
<keyword evidence="2" id="KW-1185">Reference proteome</keyword>
<dbReference type="AlphaFoldDB" id="A0ABD2T8S5"/>
<name>A0ABD2T8S5_9SOLN</name>
<organism evidence="1 2">
    <name type="scientific">Solanum stoloniferum</name>
    <dbReference type="NCBI Taxonomy" id="62892"/>
    <lineage>
        <taxon>Eukaryota</taxon>
        <taxon>Viridiplantae</taxon>
        <taxon>Streptophyta</taxon>
        <taxon>Embryophyta</taxon>
        <taxon>Tracheophyta</taxon>
        <taxon>Spermatophyta</taxon>
        <taxon>Magnoliopsida</taxon>
        <taxon>eudicotyledons</taxon>
        <taxon>Gunneridae</taxon>
        <taxon>Pentapetalae</taxon>
        <taxon>asterids</taxon>
        <taxon>lamiids</taxon>
        <taxon>Solanales</taxon>
        <taxon>Solanaceae</taxon>
        <taxon>Solanoideae</taxon>
        <taxon>Solaneae</taxon>
        <taxon>Solanum</taxon>
    </lineage>
</organism>
<comment type="caution">
    <text evidence="1">The sequence shown here is derived from an EMBL/GenBank/DDBJ whole genome shotgun (WGS) entry which is preliminary data.</text>
</comment>
<dbReference type="EMBL" id="JBJKTR010000012">
    <property type="protein sequence ID" value="KAL3352471.1"/>
    <property type="molecule type" value="Genomic_DNA"/>
</dbReference>
<dbReference type="EMBL" id="JBJKTR010000012">
    <property type="protein sequence ID" value="KAL3352470.1"/>
    <property type="molecule type" value="Genomic_DNA"/>
</dbReference>
<dbReference type="Proteomes" id="UP001627284">
    <property type="component" value="Unassembled WGS sequence"/>
</dbReference>
<reference evidence="1 2" key="1">
    <citation type="submission" date="2024-05" db="EMBL/GenBank/DDBJ databases">
        <title>De novo assembly of an allotetraploid wild potato.</title>
        <authorList>
            <person name="Hosaka A.J."/>
        </authorList>
    </citation>
    <scope>NUCLEOTIDE SEQUENCE [LARGE SCALE GENOMIC DNA]</scope>
    <source>
        <tissue evidence="1">Young leaves</tissue>
    </source>
</reference>